<keyword evidence="3" id="KW-1185">Reference proteome</keyword>
<evidence type="ECO:0000313" key="3">
    <source>
        <dbReference type="Proteomes" id="UP001592531"/>
    </source>
</evidence>
<feature type="compositionally biased region" description="Basic residues" evidence="1">
    <location>
        <begin position="41"/>
        <end position="52"/>
    </location>
</feature>
<evidence type="ECO:0000256" key="1">
    <source>
        <dbReference type="SAM" id="MobiDB-lite"/>
    </source>
</evidence>
<gene>
    <name evidence="2" type="ORF">ACEZDE_05470</name>
</gene>
<sequence>MTETMPTSQDRPGDPAGALRDLAAVHRARLAQRHSASEERRRKRELTRHRNRRAEAVRRAAAFTGRQLPRTLDRVLDGRDWTGYTHPGAATLTAVAPLGQDLWALFRHETAREDITSTGMQERLWLVVPTGPGGYTELPCRDDDELATALGAWDGRRADRR</sequence>
<accession>A0ABV6VQW0</accession>
<feature type="region of interest" description="Disordered" evidence="1">
    <location>
        <begin position="28"/>
        <end position="53"/>
    </location>
</feature>
<organism evidence="2 3">
    <name type="scientific">Streptacidiphilus cavernicola</name>
    <dbReference type="NCBI Taxonomy" id="3342716"/>
    <lineage>
        <taxon>Bacteria</taxon>
        <taxon>Bacillati</taxon>
        <taxon>Actinomycetota</taxon>
        <taxon>Actinomycetes</taxon>
        <taxon>Kitasatosporales</taxon>
        <taxon>Streptomycetaceae</taxon>
        <taxon>Streptacidiphilus</taxon>
    </lineage>
</organism>
<proteinExistence type="predicted"/>
<name>A0ABV6VQW0_9ACTN</name>
<reference evidence="2 3" key="1">
    <citation type="submission" date="2024-09" db="EMBL/GenBank/DDBJ databases">
        <authorList>
            <person name="Lee S.D."/>
        </authorList>
    </citation>
    <scope>NUCLEOTIDE SEQUENCE [LARGE SCALE GENOMIC DNA]</scope>
    <source>
        <strain evidence="2 3">N8-3</strain>
    </source>
</reference>
<dbReference type="Proteomes" id="UP001592531">
    <property type="component" value="Unassembled WGS sequence"/>
</dbReference>
<dbReference type="EMBL" id="JBHFAB010000003">
    <property type="protein sequence ID" value="MFC1416087.1"/>
    <property type="molecule type" value="Genomic_DNA"/>
</dbReference>
<protein>
    <submittedName>
        <fullName evidence="2">Uncharacterized protein</fullName>
    </submittedName>
</protein>
<dbReference type="RefSeq" id="WP_380532948.1">
    <property type="nucleotide sequence ID" value="NZ_JBHFAB010000003.1"/>
</dbReference>
<evidence type="ECO:0000313" key="2">
    <source>
        <dbReference type="EMBL" id="MFC1416087.1"/>
    </source>
</evidence>
<comment type="caution">
    <text evidence="2">The sequence shown here is derived from an EMBL/GenBank/DDBJ whole genome shotgun (WGS) entry which is preliminary data.</text>
</comment>